<evidence type="ECO:0000256" key="7">
    <source>
        <dbReference type="ARBA" id="ARBA00023136"/>
    </source>
</evidence>
<dbReference type="EMBL" id="JABEQK010000011">
    <property type="protein sequence ID" value="MBB2206093.1"/>
    <property type="molecule type" value="Genomic_DNA"/>
</dbReference>
<dbReference type="Pfam" id="PF00528">
    <property type="entry name" value="BPD_transp_1"/>
    <property type="match status" value="2"/>
</dbReference>
<dbReference type="GO" id="GO:0055085">
    <property type="term" value="P:transmembrane transport"/>
    <property type="evidence" value="ECO:0007669"/>
    <property type="project" value="InterPro"/>
</dbReference>
<keyword evidence="7 8" id="KW-0472">Membrane</keyword>
<evidence type="ECO:0000256" key="1">
    <source>
        <dbReference type="ARBA" id="ARBA00004429"/>
    </source>
</evidence>
<dbReference type="Gene3D" id="1.10.3720.10">
    <property type="entry name" value="MetI-like"/>
    <property type="match status" value="2"/>
</dbReference>
<feature type="transmembrane region" description="Helical" evidence="8">
    <location>
        <begin position="296"/>
        <end position="322"/>
    </location>
</feature>
<comment type="subcellular location">
    <subcellularLocation>
        <location evidence="1">Cell inner membrane</location>
        <topology evidence="1">Multi-pass membrane protein</topology>
    </subcellularLocation>
    <subcellularLocation>
        <location evidence="8">Cell membrane</location>
        <topology evidence="8">Multi-pass membrane protein</topology>
    </subcellularLocation>
</comment>
<feature type="transmembrane region" description="Helical" evidence="8">
    <location>
        <begin position="101"/>
        <end position="123"/>
    </location>
</feature>
<dbReference type="RefSeq" id="WP_182950627.1">
    <property type="nucleotide sequence ID" value="NZ_JABEQK010000011.1"/>
</dbReference>
<evidence type="ECO:0000256" key="4">
    <source>
        <dbReference type="ARBA" id="ARBA00022519"/>
    </source>
</evidence>
<sequence length="559" mass="60562">MARRLGRVGRREAPVLATVIILFGLVVVPVLAMVCNSVTTPQGGLSGRYWAEVLGTARYLRAIGHTLLLAIPATALAGVIGLGQAWLIVRSDLPGKRFLHMASIVPFFLSPFLGAVAWGMLLSPHVGLFNRLFMLVGIGPVDIYSSLGIIWVTGLYYAPYVYLFVQSALHNLDPSVEEAAAISGLCPMGTFWRITLPLISPALISALLLTLVAATGQFAVPALLGAPVRIRTMTTYIYDLSNMFPPRFGLAAVLSLLLVVIAAAGLVVQKILLGGRSFVTVSARARKHTVVPLGRLRLPLFGVLMVFVLATTVLPIVMLFYASLVPHYDGSLAFHLLTFAHYREIFLSNHLVESAVWNSLWFAGISATVSLLLAVWISLIMNRTRSPLRGLIDFMVTIPAAIPGVTLGVALLWTWIDVPLPVYGTGWLLFIGYIVGFMPFAVRAVSSVHRQIDVVLEDALRMAGGNALQRLRHVTLPLLKPGIASGWVLVFVICVRELDVPVLLYSPGNEVLSVLIFSRWEDGDYGMLAAMAAIQIMLITVVLIAASCLFRVEVAPPTS</sequence>
<keyword evidence="4" id="KW-0997">Cell inner membrane</keyword>
<comment type="similarity">
    <text evidence="8">Belongs to the binding-protein-dependent transport system permease family.</text>
</comment>
<protein>
    <submittedName>
        <fullName evidence="10">Iron ABC transporter permease</fullName>
    </submittedName>
</protein>
<name>A0A7W4PQ94_9PROT</name>
<organism evidence="10 11">
    <name type="scientific">Gluconacetobacter takamatsuzukensis</name>
    <dbReference type="NCBI Taxonomy" id="1286190"/>
    <lineage>
        <taxon>Bacteria</taxon>
        <taxon>Pseudomonadati</taxon>
        <taxon>Pseudomonadota</taxon>
        <taxon>Alphaproteobacteria</taxon>
        <taxon>Acetobacterales</taxon>
        <taxon>Acetobacteraceae</taxon>
        <taxon>Gluconacetobacter</taxon>
    </lineage>
</organism>
<evidence type="ECO:0000256" key="6">
    <source>
        <dbReference type="ARBA" id="ARBA00022989"/>
    </source>
</evidence>
<evidence type="ECO:0000313" key="10">
    <source>
        <dbReference type="EMBL" id="MBB2206093.1"/>
    </source>
</evidence>
<feature type="transmembrane region" description="Helical" evidence="8">
    <location>
        <begin position="360"/>
        <end position="379"/>
    </location>
</feature>
<dbReference type="InterPro" id="IPR035906">
    <property type="entry name" value="MetI-like_sf"/>
</dbReference>
<feature type="transmembrane region" description="Helical" evidence="8">
    <location>
        <begin position="143"/>
        <end position="165"/>
    </location>
</feature>
<feature type="transmembrane region" description="Helical" evidence="8">
    <location>
        <begin position="422"/>
        <end position="442"/>
    </location>
</feature>
<feature type="transmembrane region" description="Helical" evidence="8">
    <location>
        <begin position="525"/>
        <end position="550"/>
    </location>
</feature>
<gene>
    <name evidence="10" type="ORF">HLH27_13870</name>
</gene>
<evidence type="ECO:0000256" key="2">
    <source>
        <dbReference type="ARBA" id="ARBA00022448"/>
    </source>
</evidence>
<evidence type="ECO:0000256" key="5">
    <source>
        <dbReference type="ARBA" id="ARBA00022692"/>
    </source>
</evidence>
<evidence type="ECO:0000313" key="11">
    <source>
        <dbReference type="Proteomes" id="UP000540556"/>
    </source>
</evidence>
<dbReference type="AlphaFoldDB" id="A0A7W4PQ94"/>
<dbReference type="PANTHER" id="PTHR43357">
    <property type="entry name" value="INNER MEMBRANE ABC TRANSPORTER PERMEASE PROTEIN YDCV"/>
    <property type="match status" value="1"/>
</dbReference>
<evidence type="ECO:0000256" key="8">
    <source>
        <dbReference type="RuleBase" id="RU363032"/>
    </source>
</evidence>
<feature type="transmembrane region" description="Helical" evidence="8">
    <location>
        <begin position="67"/>
        <end position="89"/>
    </location>
</feature>
<keyword evidence="2 8" id="KW-0813">Transport</keyword>
<feature type="transmembrane region" description="Helical" evidence="8">
    <location>
        <begin position="202"/>
        <end position="228"/>
    </location>
</feature>
<accession>A0A7W4PQ94</accession>
<comment type="caution">
    <text evidence="10">The sequence shown here is derived from an EMBL/GenBank/DDBJ whole genome shotgun (WGS) entry which is preliminary data.</text>
</comment>
<evidence type="ECO:0000259" key="9">
    <source>
        <dbReference type="PROSITE" id="PS50928"/>
    </source>
</evidence>
<dbReference type="GO" id="GO:0005886">
    <property type="term" value="C:plasma membrane"/>
    <property type="evidence" value="ECO:0007669"/>
    <property type="project" value="UniProtKB-SubCell"/>
</dbReference>
<reference evidence="10 11" key="1">
    <citation type="submission" date="2020-04" db="EMBL/GenBank/DDBJ databases">
        <title>Description of novel Gluconacetobacter.</title>
        <authorList>
            <person name="Sombolestani A."/>
        </authorList>
    </citation>
    <scope>NUCLEOTIDE SEQUENCE [LARGE SCALE GENOMIC DNA]</scope>
    <source>
        <strain evidence="10 11">LMG 27800</strain>
    </source>
</reference>
<keyword evidence="3" id="KW-1003">Cell membrane</keyword>
<feature type="transmembrane region" description="Helical" evidence="8">
    <location>
        <begin position="248"/>
        <end position="268"/>
    </location>
</feature>
<dbReference type="CDD" id="cd06261">
    <property type="entry name" value="TM_PBP2"/>
    <property type="match status" value="2"/>
</dbReference>
<dbReference type="SUPFAM" id="SSF161098">
    <property type="entry name" value="MetI-like"/>
    <property type="match status" value="2"/>
</dbReference>
<evidence type="ECO:0000256" key="3">
    <source>
        <dbReference type="ARBA" id="ARBA00022475"/>
    </source>
</evidence>
<feature type="transmembrane region" description="Helical" evidence="8">
    <location>
        <begin position="391"/>
        <end position="416"/>
    </location>
</feature>
<dbReference type="Proteomes" id="UP000540556">
    <property type="component" value="Unassembled WGS sequence"/>
</dbReference>
<proteinExistence type="inferred from homology"/>
<keyword evidence="11" id="KW-1185">Reference proteome</keyword>
<keyword evidence="5 8" id="KW-0812">Transmembrane</keyword>
<feature type="domain" description="ABC transmembrane type-1" evidence="9">
    <location>
        <begin position="356"/>
        <end position="546"/>
    </location>
</feature>
<dbReference type="PROSITE" id="PS50928">
    <property type="entry name" value="ABC_TM1"/>
    <property type="match status" value="2"/>
</dbReference>
<feature type="transmembrane region" description="Helical" evidence="8">
    <location>
        <begin position="12"/>
        <end position="34"/>
    </location>
</feature>
<feature type="domain" description="ABC transmembrane type-1" evidence="9">
    <location>
        <begin position="63"/>
        <end position="269"/>
    </location>
</feature>
<keyword evidence="6 8" id="KW-1133">Transmembrane helix</keyword>
<dbReference type="PANTHER" id="PTHR43357:SF4">
    <property type="entry name" value="INNER MEMBRANE ABC TRANSPORTER PERMEASE PROTEIN YDCV"/>
    <property type="match status" value="1"/>
</dbReference>
<dbReference type="InterPro" id="IPR000515">
    <property type="entry name" value="MetI-like"/>
</dbReference>
<feature type="transmembrane region" description="Helical" evidence="8">
    <location>
        <begin position="482"/>
        <end position="505"/>
    </location>
</feature>